<dbReference type="Gene3D" id="2.60.120.10">
    <property type="entry name" value="Jelly Rolls"/>
    <property type="match status" value="1"/>
</dbReference>
<dbReference type="InterPro" id="IPR011051">
    <property type="entry name" value="RmlC_Cupin_sf"/>
</dbReference>
<dbReference type="CDD" id="cd02227">
    <property type="entry name" value="cupin_TM1112-like"/>
    <property type="match status" value="1"/>
</dbReference>
<evidence type="ECO:0000313" key="2">
    <source>
        <dbReference type="EMBL" id="NMM65918.1"/>
    </source>
</evidence>
<keyword evidence="3" id="KW-1185">Reference proteome</keyword>
<protein>
    <submittedName>
        <fullName evidence="2">Cupin domain-containing protein</fullName>
    </submittedName>
</protein>
<name>A0A7Y0ELZ3_9CLOT</name>
<dbReference type="PANTHER" id="PTHR33271:SF22">
    <property type="entry name" value="OS04G0445200 PROTEIN"/>
    <property type="match status" value="1"/>
</dbReference>
<dbReference type="PANTHER" id="PTHR33271">
    <property type="entry name" value="OS04G0445200 PROTEIN"/>
    <property type="match status" value="1"/>
</dbReference>
<dbReference type="Proteomes" id="UP000537131">
    <property type="component" value="Unassembled WGS sequence"/>
</dbReference>
<dbReference type="RefSeq" id="WP_169300501.1">
    <property type="nucleotide sequence ID" value="NZ_JABBNI010000067.1"/>
</dbReference>
<evidence type="ECO:0000259" key="1">
    <source>
        <dbReference type="Pfam" id="PF05899"/>
    </source>
</evidence>
<dbReference type="InterPro" id="IPR008579">
    <property type="entry name" value="UGlyAH_Cupin_dom"/>
</dbReference>
<organism evidence="2 3">
    <name type="scientific">Clostridium muellerianum</name>
    <dbReference type="NCBI Taxonomy" id="2716538"/>
    <lineage>
        <taxon>Bacteria</taxon>
        <taxon>Bacillati</taxon>
        <taxon>Bacillota</taxon>
        <taxon>Clostridia</taxon>
        <taxon>Eubacteriales</taxon>
        <taxon>Clostridiaceae</taxon>
        <taxon>Clostridium</taxon>
    </lineage>
</organism>
<proteinExistence type="predicted"/>
<evidence type="ECO:0000313" key="3">
    <source>
        <dbReference type="Proteomes" id="UP000537131"/>
    </source>
</evidence>
<reference evidence="2 3" key="1">
    <citation type="submission" date="2020-06" db="EMBL/GenBank/DDBJ databases">
        <title>Complete Genome Sequence of Clostridium muelleri sp. nov. P21T, an Acid-Alcohol Producing Acetogen Isolated from Old Hay.</title>
        <authorList>
            <person name="Duncan K.E."/>
            <person name="Tanner R.S."/>
        </authorList>
    </citation>
    <scope>NUCLEOTIDE SEQUENCE [LARGE SCALE GENOMIC DNA]</scope>
    <source>
        <strain evidence="2 3">P21</strain>
    </source>
</reference>
<dbReference type="EMBL" id="JABBNI010000067">
    <property type="protein sequence ID" value="NMM65918.1"/>
    <property type="molecule type" value="Genomic_DNA"/>
</dbReference>
<sequence length="93" mass="10829">MNKIVMKEMSIQEAKNIGIDNWDIWECEASVFDWEFEELETCYIFEGDVVVTSGDESAHIKEGMLVSFPAGMKCTWNVSKKIRKAYTYNYKID</sequence>
<comment type="caution">
    <text evidence="2">The sequence shown here is derived from an EMBL/GenBank/DDBJ whole genome shotgun (WGS) entry which is preliminary data.</text>
</comment>
<dbReference type="AlphaFoldDB" id="A0A7Y0ELZ3"/>
<dbReference type="SUPFAM" id="SSF51182">
    <property type="entry name" value="RmlC-like cupins"/>
    <property type="match status" value="1"/>
</dbReference>
<accession>A0A7Y0ELZ3</accession>
<feature type="domain" description="(S)-ureidoglycine aminohydrolase cupin" evidence="1">
    <location>
        <begin position="18"/>
        <end position="86"/>
    </location>
</feature>
<dbReference type="Pfam" id="PF05899">
    <property type="entry name" value="Cupin_3"/>
    <property type="match status" value="1"/>
</dbReference>
<dbReference type="InterPro" id="IPR014710">
    <property type="entry name" value="RmlC-like_jellyroll"/>
</dbReference>
<gene>
    <name evidence="2" type="ORF">HBE96_25405</name>
</gene>